<feature type="domain" description="MacB-like periplasmic core" evidence="9">
    <location>
        <begin position="19"/>
        <end position="223"/>
    </location>
</feature>
<dbReference type="STRING" id="679937.Bcop_2258"/>
<dbReference type="Pfam" id="PF12704">
    <property type="entry name" value="MacB_PCD"/>
    <property type="match status" value="1"/>
</dbReference>
<evidence type="ECO:0000256" key="7">
    <source>
        <dbReference type="SAM" id="Phobius"/>
    </source>
</evidence>
<evidence type="ECO:0000256" key="3">
    <source>
        <dbReference type="ARBA" id="ARBA00022692"/>
    </source>
</evidence>
<dbReference type="PANTHER" id="PTHR30572">
    <property type="entry name" value="MEMBRANE COMPONENT OF TRANSPORTER-RELATED"/>
    <property type="match status" value="1"/>
</dbReference>
<comment type="similarity">
    <text evidence="6">Belongs to the ABC-4 integral membrane protein family.</text>
</comment>
<evidence type="ECO:0000313" key="11">
    <source>
        <dbReference type="Proteomes" id="UP000018439"/>
    </source>
</evidence>
<dbReference type="AlphaFoldDB" id="F3ZUH1"/>
<feature type="transmembrane region" description="Helical" evidence="7">
    <location>
        <begin position="379"/>
        <end position="399"/>
    </location>
</feature>
<evidence type="ECO:0000259" key="8">
    <source>
        <dbReference type="Pfam" id="PF02687"/>
    </source>
</evidence>
<organism evidence="10 11">
    <name type="scientific">Bacteroides coprosuis DSM 18011</name>
    <dbReference type="NCBI Taxonomy" id="679937"/>
    <lineage>
        <taxon>Bacteria</taxon>
        <taxon>Pseudomonadati</taxon>
        <taxon>Bacteroidota</taxon>
        <taxon>Bacteroidia</taxon>
        <taxon>Bacteroidales</taxon>
        <taxon>Bacteroidaceae</taxon>
        <taxon>Bacteroides</taxon>
    </lineage>
</organism>
<accession>F3ZUH1</accession>
<name>F3ZUH1_9BACE</name>
<dbReference type="GO" id="GO:0005886">
    <property type="term" value="C:plasma membrane"/>
    <property type="evidence" value="ECO:0007669"/>
    <property type="project" value="UniProtKB-SubCell"/>
</dbReference>
<proteinExistence type="inferred from homology"/>
<keyword evidence="5 7" id="KW-0472">Membrane</keyword>
<gene>
    <name evidence="10" type="ORF">Bcop_2258</name>
</gene>
<comment type="subcellular location">
    <subcellularLocation>
        <location evidence="1">Cell membrane</location>
        <topology evidence="1">Multi-pass membrane protein</topology>
    </subcellularLocation>
</comment>
<evidence type="ECO:0000256" key="1">
    <source>
        <dbReference type="ARBA" id="ARBA00004651"/>
    </source>
</evidence>
<evidence type="ECO:0008006" key="12">
    <source>
        <dbReference type="Google" id="ProtNLM"/>
    </source>
</evidence>
<keyword evidence="3 7" id="KW-0812">Transmembrane</keyword>
<dbReference type="InterPro" id="IPR050250">
    <property type="entry name" value="Macrolide_Exporter_MacB"/>
</dbReference>
<sequence>MIDLFQEIYASIKKNKLRTFLTGFAVAWGIFILIVLLGAGNGLLNAFEKNIQRFNTSSISIRGGRTSEAFQGYQRDRRITFKEADIQTLIDKLGEHLENGGGEISIQNNISTSKDFILSRIAGVYPSYQITEALEIIQGRFINEIDTKENRKSIVIHEEAVPILFDTKDPLGQIVTLDSLSYQVVGVYKGGGFRDNSNVYVPLQTLKLIYNKDELSNCSFILNKNIQSEKDNEILEEKIRSVLAQEHHFNPQDKRAVWIWNRLSNFLQQQNASKYLSIAIWVIGIFTLLSGVVGVSNIMLITVKERTKEFGIRKAIGAKPSSILKLVLTESIVITTFFGYFGMLAGIGATEWMNHVAGTKVMDAGAFSQTVFLNPTVDISIAIQATLTLIIAGTIAGYVPARRAVKIKPVDALNAR</sequence>
<evidence type="ECO:0000256" key="4">
    <source>
        <dbReference type="ARBA" id="ARBA00022989"/>
    </source>
</evidence>
<keyword evidence="11" id="KW-1185">Reference proteome</keyword>
<evidence type="ECO:0000259" key="9">
    <source>
        <dbReference type="Pfam" id="PF12704"/>
    </source>
</evidence>
<dbReference type="HOGENOM" id="CLU_000604_8_0_10"/>
<keyword evidence="4 7" id="KW-1133">Transmembrane helix</keyword>
<evidence type="ECO:0000256" key="5">
    <source>
        <dbReference type="ARBA" id="ARBA00023136"/>
    </source>
</evidence>
<dbReference type="EMBL" id="CM001167">
    <property type="protein sequence ID" value="EGJ72419.1"/>
    <property type="molecule type" value="Genomic_DNA"/>
</dbReference>
<feature type="transmembrane region" description="Helical" evidence="7">
    <location>
        <begin position="20"/>
        <end position="44"/>
    </location>
</feature>
<dbReference type="PANTHER" id="PTHR30572:SF4">
    <property type="entry name" value="ABC TRANSPORTER PERMEASE YTRF"/>
    <property type="match status" value="1"/>
</dbReference>
<feature type="domain" description="ABC3 transporter permease C-terminal" evidence="8">
    <location>
        <begin position="282"/>
        <end position="409"/>
    </location>
</feature>
<dbReference type="Pfam" id="PF02687">
    <property type="entry name" value="FtsX"/>
    <property type="match status" value="1"/>
</dbReference>
<dbReference type="OrthoDB" id="9770036at2"/>
<dbReference type="eggNOG" id="COG0577">
    <property type="taxonomic scope" value="Bacteria"/>
</dbReference>
<evidence type="ECO:0000256" key="2">
    <source>
        <dbReference type="ARBA" id="ARBA00022475"/>
    </source>
</evidence>
<dbReference type="InterPro" id="IPR025857">
    <property type="entry name" value="MacB_PCD"/>
</dbReference>
<evidence type="ECO:0000256" key="6">
    <source>
        <dbReference type="ARBA" id="ARBA00038076"/>
    </source>
</evidence>
<evidence type="ECO:0000313" key="10">
    <source>
        <dbReference type="EMBL" id="EGJ72419.1"/>
    </source>
</evidence>
<dbReference type="InterPro" id="IPR003838">
    <property type="entry name" value="ABC3_permease_C"/>
</dbReference>
<keyword evidence="2" id="KW-1003">Cell membrane</keyword>
<dbReference type="Proteomes" id="UP000018439">
    <property type="component" value="Chromosome"/>
</dbReference>
<feature type="transmembrane region" description="Helical" evidence="7">
    <location>
        <begin position="323"/>
        <end position="343"/>
    </location>
</feature>
<reference evidence="10 11" key="1">
    <citation type="journal article" date="2011" name="Stand. Genomic Sci.">
        <title>Non-contiguous finished genome sequence of Bacteroides coprosuis type strain (PC139).</title>
        <authorList>
            <person name="Land M."/>
            <person name="Held B."/>
            <person name="Gronow S."/>
            <person name="Abt B."/>
            <person name="Lucas S."/>
            <person name="Del Rio T.G."/>
            <person name="Nolan M."/>
            <person name="Tice H."/>
            <person name="Cheng J.F."/>
            <person name="Pitluck S."/>
            <person name="Liolios K."/>
            <person name="Pagani I."/>
            <person name="Ivanova N."/>
            <person name="Mavromatis K."/>
            <person name="Mikhailova N."/>
            <person name="Pati A."/>
            <person name="Tapia R."/>
            <person name="Han C."/>
            <person name="Goodwin L."/>
            <person name="Chen A."/>
            <person name="Palaniappan K."/>
            <person name="Hauser L."/>
            <person name="Brambilla E.M."/>
            <person name="Rohde M."/>
            <person name="Goker M."/>
            <person name="Detter J.C."/>
            <person name="Woyke T."/>
            <person name="Bristow J."/>
            <person name="Eisen J.A."/>
            <person name="Markowitz V."/>
            <person name="Hugenholtz P."/>
            <person name="Kyrpides N.C."/>
            <person name="Klenk H.P."/>
            <person name="Lapidus A."/>
        </authorList>
    </citation>
    <scope>NUCLEOTIDE SEQUENCE</scope>
    <source>
        <strain evidence="10 11">DSM 18011</strain>
    </source>
</reference>
<feature type="transmembrane region" description="Helical" evidence="7">
    <location>
        <begin position="278"/>
        <end position="303"/>
    </location>
</feature>
<protein>
    <recommendedName>
        <fullName evidence="12">ABC3 transporter permease protein domain-containing protein</fullName>
    </recommendedName>
</protein>
<dbReference type="GO" id="GO:0022857">
    <property type="term" value="F:transmembrane transporter activity"/>
    <property type="evidence" value="ECO:0007669"/>
    <property type="project" value="TreeGrafter"/>
</dbReference>